<comment type="caution">
    <text evidence="2">The sequence shown here is derived from an EMBL/GenBank/DDBJ whole genome shotgun (WGS) entry which is preliminary data.</text>
</comment>
<dbReference type="AlphaFoldDB" id="A0A2W1NBM1"/>
<dbReference type="Proteomes" id="UP000249248">
    <property type="component" value="Unassembled WGS sequence"/>
</dbReference>
<protein>
    <recommendedName>
        <fullName evidence="1">M23ase beta-sheet core domain-containing protein</fullName>
    </recommendedName>
</protein>
<evidence type="ECO:0000313" key="3">
    <source>
        <dbReference type="Proteomes" id="UP000249248"/>
    </source>
</evidence>
<evidence type="ECO:0000313" key="2">
    <source>
        <dbReference type="EMBL" id="PZE16483.1"/>
    </source>
</evidence>
<dbReference type="CDD" id="cd12797">
    <property type="entry name" value="M23_peptidase"/>
    <property type="match status" value="1"/>
</dbReference>
<reference evidence="2 3" key="1">
    <citation type="submission" date="2018-06" db="EMBL/GenBank/DDBJ databases">
        <title>The draft genome sequence of Crocinitomix sp. SM1701.</title>
        <authorList>
            <person name="Zhang X."/>
        </authorList>
    </citation>
    <scope>NUCLEOTIDE SEQUENCE [LARGE SCALE GENOMIC DNA]</scope>
    <source>
        <strain evidence="2 3">SM1701</strain>
    </source>
</reference>
<evidence type="ECO:0000259" key="1">
    <source>
        <dbReference type="Pfam" id="PF01551"/>
    </source>
</evidence>
<dbReference type="SUPFAM" id="SSF51261">
    <property type="entry name" value="Duplicated hybrid motif"/>
    <property type="match status" value="1"/>
</dbReference>
<keyword evidence="3" id="KW-1185">Reference proteome</keyword>
<dbReference type="GO" id="GO:0004222">
    <property type="term" value="F:metalloendopeptidase activity"/>
    <property type="evidence" value="ECO:0007669"/>
    <property type="project" value="TreeGrafter"/>
</dbReference>
<proteinExistence type="predicted"/>
<dbReference type="PANTHER" id="PTHR21666:SF270">
    <property type="entry name" value="MUREIN HYDROLASE ACTIVATOR ENVC"/>
    <property type="match status" value="1"/>
</dbReference>
<organism evidence="2 3">
    <name type="scientific">Putridiphycobacter roseus</name>
    <dbReference type="NCBI Taxonomy" id="2219161"/>
    <lineage>
        <taxon>Bacteria</taxon>
        <taxon>Pseudomonadati</taxon>
        <taxon>Bacteroidota</taxon>
        <taxon>Flavobacteriia</taxon>
        <taxon>Flavobacteriales</taxon>
        <taxon>Crocinitomicaceae</taxon>
        <taxon>Putridiphycobacter</taxon>
    </lineage>
</organism>
<gene>
    <name evidence="2" type="ORF">DNU06_13125</name>
</gene>
<sequence>MALKQVLFMNKFNLLFSFLIFSFIGMAQVKKNIDYNMDLGIPIKLDIALAGNFCELRPNHFHTGIDIKTNNTEGYRLYAIEDGFISRIRISPWGYGKAIYIQYNNGLTSVFAHCSDFPPLLDSLVYTLQLKNESAIIDENIIGLKIPVKKGEVVAYSGNSGSSSAPHLHFEIRETATEHAINPLLFKVYKNIVKDSKSPEIRGLKIYAITPKGYMIPFKSTYYPTQKKDGNYVINNDKPIEINALLLKDSKIAFGINTIDKLDAAYNICGIHSSRLFKGKQLIHHQEINYMDFNFNRFINSHTDYFAYKNEKKHIHKQFTTVINPLPIYPLNGGKIQTDSIAGNYKIQVMDIHQNTSWLTFSIKKPTDTLKTNPLNKKDYYFPEYTNSISMDGFEALIEKNKFYEPVQKITRKTERDSNSYFISATYQLFEFLTPVQSDINIRIKIPEKYLSLPTEKMGIVLLDHKNRVFFKGGVMEDGWINAGIRNFGKFTLVIDTIAPKIAPIDFKENQNISKYSTLEFYLSDNISGVASYKAYLNNKWVLTEYNKRNGRYIIPLNKRSKIHLVKGNNELLIKVIDRRKNETHQKFNLILN</sequence>
<dbReference type="Pfam" id="PF01551">
    <property type="entry name" value="Peptidase_M23"/>
    <property type="match status" value="1"/>
</dbReference>
<name>A0A2W1NBM1_9FLAO</name>
<dbReference type="InterPro" id="IPR050570">
    <property type="entry name" value="Cell_wall_metabolism_enzyme"/>
</dbReference>
<dbReference type="PANTHER" id="PTHR21666">
    <property type="entry name" value="PEPTIDASE-RELATED"/>
    <property type="match status" value="1"/>
</dbReference>
<feature type="domain" description="M23ase beta-sheet core" evidence="1">
    <location>
        <begin position="148"/>
        <end position="183"/>
    </location>
</feature>
<dbReference type="InterPro" id="IPR011055">
    <property type="entry name" value="Dup_hybrid_motif"/>
</dbReference>
<dbReference type="InterPro" id="IPR016047">
    <property type="entry name" value="M23ase_b-sheet_dom"/>
</dbReference>
<accession>A0A2W1NBM1</accession>
<dbReference type="EMBL" id="QKSB01000008">
    <property type="protein sequence ID" value="PZE16483.1"/>
    <property type="molecule type" value="Genomic_DNA"/>
</dbReference>
<dbReference type="Gene3D" id="2.70.70.10">
    <property type="entry name" value="Glucose Permease (Domain IIA)"/>
    <property type="match status" value="1"/>
</dbReference>